<dbReference type="SUPFAM" id="SSF52540">
    <property type="entry name" value="P-loop containing nucleoside triphosphate hydrolases"/>
    <property type="match status" value="1"/>
</dbReference>
<reference evidence="4 5" key="1">
    <citation type="submission" date="2017-06" db="EMBL/GenBank/DDBJ databases">
        <title>A platform for efficient transgenesis in Macrostomum lignano, a flatworm model organism for stem cell research.</title>
        <authorList>
            <person name="Berezikov E."/>
        </authorList>
    </citation>
    <scope>NUCLEOTIDE SEQUENCE [LARGE SCALE GENOMIC DNA]</scope>
    <source>
        <strain evidence="4">DV1</strain>
        <tissue evidence="4">Whole organism</tissue>
    </source>
</reference>
<dbReference type="PROSITE" id="PS51419">
    <property type="entry name" value="RAB"/>
    <property type="match status" value="1"/>
</dbReference>
<dbReference type="Pfam" id="PF00071">
    <property type="entry name" value="Ras"/>
    <property type="match status" value="1"/>
</dbReference>
<evidence type="ECO:0000313" key="4">
    <source>
        <dbReference type="EMBL" id="PAA72366.1"/>
    </source>
</evidence>
<organism evidence="4 5">
    <name type="scientific">Macrostomum lignano</name>
    <dbReference type="NCBI Taxonomy" id="282301"/>
    <lineage>
        <taxon>Eukaryota</taxon>
        <taxon>Metazoa</taxon>
        <taxon>Spiralia</taxon>
        <taxon>Lophotrochozoa</taxon>
        <taxon>Platyhelminthes</taxon>
        <taxon>Rhabditophora</taxon>
        <taxon>Macrostomorpha</taxon>
        <taxon>Macrostomida</taxon>
        <taxon>Macrostomidae</taxon>
        <taxon>Macrostomum</taxon>
    </lineage>
</organism>
<dbReference type="OrthoDB" id="8830751at2759"/>
<dbReference type="PANTHER" id="PTHR24072">
    <property type="entry name" value="RHO FAMILY GTPASE"/>
    <property type="match status" value="1"/>
</dbReference>
<dbReference type="EMBL" id="NIVC01001096">
    <property type="protein sequence ID" value="PAA72366.1"/>
    <property type="molecule type" value="Genomic_DNA"/>
</dbReference>
<protein>
    <recommendedName>
        <fullName evidence="6">G domain-containing protein</fullName>
    </recommendedName>
</protein>
<dbReference type="InterPro" id="IPR027417">
    <property type="entry name" value="P-loop_NTPase"/>
</dbReference>
<evidence type="ECO:0000313" key="5">
    <source>
        <dbReference type="Proteomes" id="UP000215902"/>
    </source>
</evidence>
<dbReference type="InterPro" id="IPR003578">
    <property type="entry name" value="Small_GTPase_Rho"/>
</dbReference>
<dbReference type="AlphaFoldDB" id="A0A267FF37"/>
<dbReference type="STRING" id="282301.A0A267FF37"/>
<proteinExistence type="predicted"/>
<sequence>MDPLLPNFTSLEKSYDHQRRAIIQQKPLEKDNNNITTDNSKQPDLATSSCGMSESDIVAATLRCVLVGNSGVGKSTLLRSIAGLPPLTEANNTANGTTGCRALAQSVALIVDLPAAKRGKARSSASPVKVRLRLEDTPGSHSMDLLRPRLYADAGAFLLCFSASETSSAEQLVTRWLPELVRHQSGVPILLLAIQSDRQRMHRSVMSKASRAAEIISSTSGMSTSSLLMTCSSTRWQPNGLNETRLLTRLAELAVRPPAAASLVDDLNPINTDAKVQNYNSKRSMCCFLTRSSSQQVG</sequence>
<evidence type="ECO:0008006" key="6">
    <source>
        <dbReference type="Google" id="ProtNLM"/>
    </source>
</evidence>
<keyword evidence="2" id="KW-0342">GTP-binding</keyword>
<dbReference type="Proteomes" id="UP000215902">
    <property type="component" value="Unassembled WGS sequence"/>
</dbReference>
<evidence type="ECO:0000256" key="3">
    <source>
        <dbReference type="SAM" id="MobiDB-lite"/>
    </source>
</evidence>
<feature type="compositionally biased region" description="Polar residues" evidence="3">
    <location>
        <begin position="33"/>
        <end position="48"/>
    </location>
</feature>
<name>A0A267FF37_9PLAT</name>
<accession>A0A267FF37</accession>
<dbReference type="SMART" id="SM00174">
    <property type="entry name" value="RHO"/>
    <property type="match status" value="1"/>
</dbReference>
<comment type="caution">
    <text evidence="4">The sequence shown here is derived from an EMBL/GenBank/DDBJ whole genome shotgun (WGS) entry which is preliminary data.</text>
</comment>
<dbReference type="Gene3D" id="3.40.50.300">
    <property type="entry name" value="P-loop containing nucleotide triphosphate hydrolases"/>
    <property type="match status" value="1"/>
</dbReference>
<dbReference type="InterPro" id="IPR001806">
    <property type="entry name" value="Small_GTPase"/>
</dbReference>
<keyword evidence="5" id="KW-1185">Reference proteome</keyword>
<gene>
    <name evidence="4" type="ORF">BOX15_Mlig025042g1</name>
</gene>
<feature type="region of interest" description="Disordered" evidence="3">
    <location>
        <begin position="24"/>
        <end position="48"/>
    </location>
</feature>
<dbReference type="GO" id="GO:0007264">
    <property type="term" value="P:small GTPase-mediated signal transduction"/>
    <property type="evidence" value="ECO:0007669"/>
    <property type="project" value="InterPro"/>
</dbReference>
<dbReference type="GO" id="GO:0005525">
    <property type="term" value="F:GTP binding"/>
    <property type="evidence" value="ECO:0007669"/>
    <property type="project" value="UniProtKB-KW"/>
</dbReference>
<evidence type="ECO:0000256" key="2">
    <source>
        <dbReference type="ARBA" id="ARBA00023134"/>
    </source>
</evidence>
<keyword evidence="1" id="KW-0547">Nucleotide-binding</keyword>
<dbReference type="GO" id="GO:0003924">
    <property type="term" value="F:GTPase activity"/>
    <property type="evidence" value="ECO:0007669"/>
    <property type="project" value="InterPro"/>
</dbReference>
<evidence type="ECO:0000256" key="1">
    <source>
        <dbReference type="ARBA" id="ARBA00022741"/>
    </source>
</evidence>